<proteinExistence type="inferred from homology"/>
<comment type="caution">
    <text evidence="6">The sequence shown here is derived from an EMBL/GenBank/DDBJ whole genome shotgun (WGS) entry which is preliminary data.</text>
</comment>
<sequence length="178" mass="19575">MDMSDSSTIDEGVSMIPFFHFYGGDYLIFKAWRPVSAGAVAGACIGLFFLALFDRWVSATRGVLENRWRHRGLSLTFQPSRTPGKISPSPSNETSEKSLYMKAEVPLPNYQSISTRTIPPFVFAHDVPRGCIHAAQALLAYILMLAVMTFNAAYLISVVLGLGIGEVIFGRMGNGRIH</sequence>
<evidence type="ECO:0000256" key="4">
    <source>
        <dbReference type="ARBA" id="ARBA00023136"/>
    </source>
</evidence>
<gene>
    <name evidence="6" type="primary">p80</name>
    <name evidence="6" type="ORF">Hypma_015285</name>
</gene>
<feature type="transmembrane region" description="Helical" evidence="5">
    <location>
        <begin position="31"/>
        <end position="53"/>
    </location>
</feature>
<evidence type="ECO:0000313" key="7">
    <source>
        <dbReference type="Proteomes" id="UP000076154"/>
    </source>
</evidence>
<keyword evidence="2 5" id="KW-0812">Transmembrane</keyword>
<dbReference type="Pfam" id="PF04145">
    <property type="entry name" value="Ctr"/>
    <property type="match status" value="1"/>
</dbReference>
<evidence type="ECO:0000256" key="2">
    <source>
        <dbReference type="ARBA" id="ARBA00022692"/>
    </source>
</evidence>
<dbReference type="EMBL" id="LUEZ02000010">
    <property type="protein sequence ID" value="RDB28520.1"/>
    <property type="molecule type" value="Genomic_DNA"/>
</dbReference>
<comment type="subcellular location">
    <subcellularLocation>
        <location evidence="1 5">Membrane</location>
        <topology evidence="1 5">Multi-pass membrane protein</topology>
    </subcellularLocation>
</comment>
<evidence type="ECO:0000256" key="1">
    <source>
        <dbReference type="ARBA" id="ARBA00004141"/>
    </source>
</evidence>
<accession>A0A369K4V1</accession>
<keyword evidence="5" id="KW-0406">Ion transport</keyword>
<organism evidence="6 7">
    <name type="scientific">Hypsizygus marmoreus</name>
    <name type="common">White beech mushroom</name>
    <name type="synonym">Agaricus marmoreus</name>
    <dbReference type="NCBI Taxonomy" id="39966"/>
    <lineage>
        <taxon>Eukaryota</taxon>
        <taxon>Fungi</taxon>
        <taxon>Dikarya</taxon>
        <taxon>Basidiomycota</taxon>
        <taxon>Agaricomycotina</taxon>
        <taxon>Agaricomycetes</taxon>
        <taxon>Agaricomycetidae</taxon>
        <taxon>Agaricales</taxon>
        <taxon>Tricholomatineae</taxon>
        <taxon>Lyophyllaceae</taxon>
        <taxon>Hypsizygus</taxon>
    </lineage>
</organism>
<dbReference type="OrthoDB" id="73901at2759"/>
<evidence type="ECO:0000256" key="5">
    <source>
        <dbReference type="RuleBase" id="RU367022"/>
    </source>
</evidence>
<evidence type="ECO:0000256" key="3">
    <source>
        <dbReference type="ARBA" id="ARBA00022989"/>
    </source>
</evidence>
<dbReference type="InterPro" id="IPR007274">
    <property type="entry name" value="Cop_transporter"/>
</dbReference>
<comment type="similarity">
    <text evidence="5">Belongs to the copper transporter (Ctr) (TC 1.A.56) family. SLC31A subfamily.</text>
</comment>
<keyword evidence="5" id="KW-0187">Copper transport</keyword>
<keyword evidence="4 5" id="KW-0472">Membrane</keyword>
<feature type="transmembrane region" description="Helical" evidence="5">
    <location>
        <begin position="138"/>
        <end position="164"/>
    </location>
</feature>
<dbReference type="AlphaFoldDB" id="A0A369K4V1"/>
<dbReference type="STRING" id="39966.A0A369K4V1"/>
<keyword evidence="5" id="KW-0186">Copper</keyword>
<keyword evidence="3 5" id="KW-1133">Transmembrane helix</keyword>
<name>A0A369K4V1_HYPMA</name>
<protein>
    <recommendedName>
        <fullName evidence="5">Copper transport protein</fullName>
    </recommendedName>
</protein>
<dbReference type="PANTHER" id="PTHR12483:SF27">
    <property type="entry name" value="COPPER TRANSPORT PROTEIN CTR1"/>
    <property type="match status" value="1"/>
</dbReference>
<dbReference type="GO" id="GO:0005375">
    <property type="term" value="F:copper ion transmembrane transporter activity"/>
    <property type="evidence" value="ECO:0007669"/>
    <property type="project" value="UniProtKB-UniRule"/>
</dbReference>
<dbReference type="PANTHER" id="PTHR12483">
    <property type="entry name" value="SOLUTE CARRIER FAMILY 31 COPPER TRANSPORTERS"/>
    <property type="match status" value="1"/>
</dbReference>
<keyword evidence="5" id="KW-0813">Transport</keyword>
<keyword evidence="7" id="KW-1185">Reference proteome</keyword>
<dbReference type="GO" id="GO:0005886">
    <property type="term" value="C:plasma membrane"/>
    <property type="evidence" value="ECO:0007669"/>
    <property type="project" value="TreeGrafter"/>
</dbReference>
<evidence type="ECO:0000313" key="6">
    <source>
        <dbReference type="EMBL" id="RDB28520.1"/>
    </source>
</evidence>
<dbReference type="Proteomes" id="UP000076154">
    <property type="component" value="Unassembled WGS sequence"/>
</dbReference>
<reference evidence="6" key="1">
    <citation type="submission" date="2018-04" db="EMBL/GenBank/DDBJ databases">
        <title>Whole genome sequencing of Hypsizygus marmoreus.</title>
        <authorList>
            <person name="Choi I.-G."/>
            <person name="Min B."/>
            <person name="Kim J.-G."/>
            <person name="Kim S."/>
            <person name="Oh Y.-L."/>
            <person name="Kong W.-S."/>
            <person name="Park H."/>
            <person name="Jeong J."/>
            <person name="Song E.-S."/>
        </authorList>
    </citation>
    <scope>NUCLEOTIDE SEQUENCE [LARGE SCALE GENOMIC DNA]</scope>
    <source>
        <strain evidence="6">51987-8</strain>
    </source>
</reference>
<dbReference type="InParanoid" id="A0A369K4V1"/>